<sequence length="178" mass="18962">MRLTIKQLVHAAHQAARYLPKASAQLMRDLAERLDTTQAALCESLKIRDALAAENAALKHAISVTMEHVSVMDTGQAGVAAMIINDALHNSEAPATDAWVNEQRAVGRVEGVNFAAARLAAAFNNGFIDKPTAEVYDVVKAVLGGKEELATAPEDGLSGEYAEQALNDWAAQLRGSQV</sequence>
<reference evidence="1 2" key="1">
    <citation type="submission" date="2018-10" db="EMBL/GenBank/DDBJ databases">
        <title>Transmission dynamics of multidrug resistant bacteria on intensive care unit surfaces.</title>
        <authorList>
            <person name="D'Souza A.W."/>
            <person name="Potter R.F."/>
            <person name="Wallace M."/>
            <person name="Shupe A."/>
            <person name="Patel S."/>
            <person name="Sun S."/>
            <person name="Gul D."/>
            <person name="Kwon J.H."/>
            <person name="Andleeb S."/>
            <person name="Burnham C.-A.D."/>
            <person name="Dantas G."/>
        </authorList>
    </citation>
    <scope>NUCLEOTIDE SEQUENCE [LARGE SCALE GENOMIC DNA]</scope>
    <source>
        <strain evidence="1 2">AS_373</strain>
    </source>
</reference>
<organism evidence="1 2">
    <name type="scientific">Atlantibacter subterraneus</name>
    <dbReference type="NCBI Taxonomy" id="255519"/>
    <lineage>
        <taxon>Bacteria</taxon>
        <taxon>Pseudomonadati</taxon>
        <taxon>Pseudomonadota</taxon>
        <taxon>Gammaproteobacteria</taxon>
        <taxon>Enterobacterales</taxon>
        <taxon>Enterobacteriaceae</taxon>
        <taxon>Atlantibacter</taxon>
    </lineage>
</organism>
<dbReference type="OrthoDB" id="6631537at2"/>
<evidence type="ECO:0000313" key="1">
    <source>
        <dbReference type="EMBL" id="RSE29245.1"/>
    </source>
</evidence>
<dbReference type="AlphaFoldDB" id="A0A3R9F9M8"/>
<dbReference type="RefSeq" id="WP_125292292.1">
    <property type="nucleotide sequence ID" value="NZ_RHWZ01000002.1"/>
</dbReference>
<accession>A0A3R9F9M8</accession>
<protein>
    <recommendedName>
        <fullName evidence="3">Ead/Ea22-like family protein</fullName>
    </recommendedName>
</protein>
<comment type="caution">
    <text evidence="1">The sequence shown here is derived from an EMBL/GenBank/DDBJ whole genome shotgun (WGS) entry which is preliminary data.</text>
</comment>
<evidence type="ECO:0000313" key="2">
    <source>
        <dbReference type="Proteomes" id="UP000275331"/>
    </source>
</evidence>
<gene>
    <name evidence="1" type="ORF">EGT71_01615</name>
</gene>
<proteinExistence type="predicted"/>
<dbReference type="EMBL" id="RHXB01000001">
    <property type="protein sequence ID" value="RSE29245.1"/>
    <property type="molecule type" value="Genomic_DNA"/>
</dbReference>
<evidence type="ECO:0008006" key="3">
    <source>
        <dbReference type="Google" id="ProtNLM"/>
    </source>
</evidence>
<dbReference type="Proteomes" id="UP000275331">
    <property type="component" value="Unassembled WGS sequence"/>
</dbReference>
<name>A0A3R9F9M8_9ENTR</name>